<dbReference type="InterPro" id="IPR000594">
    <property type="entry name" value="ThiF_NAD_FAD-bd"/>
</dbReference>
<keyword evidence="9" id="KW-1185">Reference proteome</keyword>
<evidence type="ECO:0000259" key="7">
    <source>
        <dbReference type="Pfam" id="PF14464"/>
    </source>
</evidence>
<sequence length="470" mass="51659">MTTSDMTIQEKHLRLLQTELLRPDGAEHAAYILCGLSRIERDPFSGEERIRLLVKDVLPVEPEEITSADERHISWRTDRFVKLLGQAERTGLYVGIAHSHPCGPSKFSSQDDLNEAELVRLAQNRNGNAALVPSVLFSGEGAIIGRVWTSPNRFIDFGAIRTVSSAWNIIRPAETEQTGHPALSRQVLALGSVFNQTMKGLRIGVVGAGGTGSPLIQQLGRMGVGYLAVFDPDTVEESNLNRLYGATHADARDNRRKVDVARREVERMGLGTQVATFDAWIGVPECRDALKSMDLIFGCTDDHDGRALLSRLAYYYLIPVIDLGLALRVSERHGENILEADGRVTVLEPGASCLVCRRIVNPAVAAEEALKRADPEEYERRKSEAYVRGEGNPAPAVVSFTTSVATMAIEEMIQRFQRFRGSSGMIANRVRKFGQVEDFRPGAAAEPCRVCANDRIHGVGDVTPFLGRIG</sequence>
<dbReference type="AlphaFoldDB" id="A0A1R3V1Y0"/>
<evidence type="ECO:0000256" key="2">
    <source>
        <dbReference type="ARBA" id="ARBA00022723"/>
    </source>
</evidence>
<dbReference type="SUPFAM" id="SSF69572">
    <property type="entry name" value="Activating enzymes of the ubiquitin-like proteins"/>
    <property type="match status" value="1"/>
</dbReference>
<dbReference type="Gene3D" id="3.40.50.720">
    <property type="entry name" value="NAD(P)-binding Rossmann-like Domain"/>
    <property type="match status" value="1"/>
</dbReference>
<dbReference type="STRING" id="1631249.BQ8794_140068"/>
<evidence type="ECO:0000256" key="5">
    <source>
        <dbReference type="ARBA" id="ARBA00023049"/>
    </source>
</evidence>
<evidence type="ECO:0000313" key="8">
    <source>
        <dbReference type="EMBL" id="SIT53923.1"/>
    </source>
</evidence>
<feature type="domain" description="THIF-type NAD/FAD binding fold" evidence="6">
    <location>
        <begin position="184"/>
        <end position="431"/>
    </location>
</feature>
<proteinExistence type="predicted"/>
<reference evidence="9" key="1">
    <citation type="submission" date="2017-01" db="EMBL/GenBank/DDBJ databases">
        <authorList>
            <person name="Brunel B."/>
        </authorList>
    </citation>
    <scope>NUCLEOTIDE SEQUENCE [LARGE SCALE GENOMIC DNA]</scope>
</reference>
<dbReference type="InterPro" id="IPR028090">
    <property type="entry name" value="JAB_dom_prok"/>
</dbReference>
<evidence type="ECO:0000256" key="4">
    <source>
        <dbReference type="ARBA" id="ARBA00022833"/>
    </source>
</evidence>
<evidence type="ECO:0008006" key="10">
    <source>
        <dbReference type="Google" id="ProtNLM"/>
    </source>
</evidence>
<dbReference type="GO" id="GO:0008641">
    <property type="term" value="F:ubiquitin-like modifier activating enzyme activity"/>
    <property type="evidence" value="ECO:0007669"/>
    <property type="project" value="InterPro"/>
</dbReference>
<evidence type="ECO:0000313" key="9">
    <source>
        <dbReference type="Proteomes" id="UP000188388"/>
    </source>
</evidence>
<dbReference type="EMBL" id="FTPD01000006">
    <property type="protein sequence ID" value="SIT53923.1"/>
    <property type="molecule type" value="Genomic_DNA"/>
</dbReference>
<organism evidence="8 9">
    <name type="scientific">Mesorhizobium prunaredense</name>
    <dbReference type="NCBI Taxonomy" id="1631249"/>
    <lineage>
        <taxon>Bacteria</taxon>
        <taxon>Pseudomonadati</taxon>
        <taxon>Pseudomonadota</taxon>
        <taxon>Alphaproteobacteria</taxon>
        <taxon>Hyphomicrobiales</taxon>
        <taxon>Phyllobacteriaceae</taxon>
        <taxon>Mesorhizobium</taxon>
    </lineage>
</organism>
<accession>A0A1R3V1Y0</accession>
<keyword evidence="5" id="KW-0482">Metalloprotease</keyword>
<dbReference type="GO" id="GO:0016779">
    <property type="term" value="F:nucleotidyltransferase activity"/>
    <property type="evidence" value="ECO:0007669"/>
    <property type="project" value="TreeGrafter"/>
</dbReference>
<dbReference type="RefSeq" id="WP_143744474.1">
    <property type="nucleotide sequence ID" value="NZ_FTPD01000006.1"/>
</dbReference>
<keyword evidence="3" id="KW-0378">Hydrolase</keyword>
<dbReference type="GO" id="GO:0006508">
    <property type="term" value="P:proteolysis"/>
    <property type="evidence" value="ECO:0007669"/>
    <property type="project" value="UniProtKB-KW"/>
</dbReference>
<feature type="domain" description="JAB" evidence="7">
    <location>
        <begin position="18"/>
        <end position="128"/>
    </location>
</feature>
<dbReference type="Pfam" id="PF14464">
    <property type="entry name" value="Prok-JAB"/>
    <property type="match status" value="1"/>
</dbReference>
<evidence type="ECO:0000259" key="6">
    <source>
        <dbReference type="Pfam" id="PF00899"/>
    </source>
</evidence>
<dbReference type="GO" id="GO:0005737">
    <property type="term" value="C:cytoplasm"/>
    <property type="evidence" value="ECO:0007669"/>
    <property type="project" value="TreeGrafter"/>
</dbReference>
<dbReference type="GO" id="GO:0008237">
    <property type="term" value="F:metallopeptidase activity"/>
    <property type="evidence" value="ECO:0007669"/>
    <property type="project" value="UniProtKB-KW"/>
</dbReference>
<evidence type="ECO:0000256" key="1">
    <source>
        <dbReference type="ARBA" id="ARBA00022670"/>
    </source>
</evidence>
<dbReference type="GO" id="GO:0004792">
    <property type="term" value="F:thiosulfate-cyanide sulfurtransferase activity"/>
    <property type="evidence" value="ECO:0007669"/>
    <property type="project" value="TreeGrafter"/>
</dbReference>
<dbReference type="GO" id="GO:0046872">
    <property type="term" value="F:metal ion binding"/>
    <property type="evidence" value="ECO:0007669"/>
    <property type="project" value="UniProtKB-KW"/>
</dbReference>
<dbReference type="Proteomes" id="UP000188388">
    <property type="component" value="Unassembled WGS sequence"/>
</dbReference>
<dbReference type="PANTHER" id="PTHR10953:SF247">
    <property type="entry name" value="SLL6053 PROTEIN"/>
    <property type="match status" value="1"/>
</dbReference>
<keyword evidence="1" id="KW-0645">Protease</keyword>
<dbReference type="InterPro" id="IPR045886">
    <property type="entry name" value="ThiF/MoeB/HesA"/>
</dbReference>
<keyword evidence="4" id="KW-0862">Zinc</keyword>
<name>A0A1R3V1Y0_9HYPH</name>
<protein>
    <recommendedName>
        <fullName evidence="10">UBA/THIF-type NAD/FAD binding protein</fullName>
    </recommendedName>
</protein>
<dbReference type="InterPro" id="IPR035985">
    <property type="entry name" value="Ubiquitin-activating_enz"/>
</dbReference>
<keyword evidence="2" id="KW-0479">Metal-binding</keyword>
<dbReference type="PANTHER" id="PTHR10953">
    <property type="entry name" value="UBIQUITIN-ACTIVATING ENZYME E1"/>
    <property type="match status" value="1"/>
</dbReference>
<dbReference type="Pfam" id="PF00899">
    <property type="entry name" value="ThiF"/>
    <property type="match status" value="1"/>
</dbReference>
<evidence type="ECO:0000256" key="3">
    <source>
        <dbReference type="ARBA" id="ARBA00022801"/>
    </source>
</evidence>
<gene>
    <name evidence="8" type="ORF">BQ8794_140068</name>
</gene>
<dbReference type="CDD" id="cd01483">
    <property type="entry name" value="E1_enzyme_family"/>
    <property type="match status" value="1"/>
</dbReference>